<dbReference type="InterPro" id="IPR029058">
    <property type="entry name" value="AB_hydrolase_fold"/>
</dbReference>
<dbReference type="FunFam" id="3.40.50.1820:FF:000117">
    <property type="entry name" value="Monoglyceride lipase, putative"/>
    <property type="match status" value="1"/>
</dbReference>
<evidence type="ECO:0000313" key="7">
    <source>
        <dbReference type="Proteomes" id="UP000215214"/>
    </source>
</evidence>
<dbReference type="EMBL" id="LT899436">
    <property type="protein sequence ID" value="SNR14645.1"/>
    <property type="molecule type" value="Genomic_DNA"/>
</dbReference>
<dbReference type="GO" id="GO:0047372">
    <property type="term" value="F:monoacylglycerol lipase activity"/>
    <property type="evidence" value="ECO:0007669"/>
    <property type="project" value="UniProtKB-EC"/>
</dbReference>
<organism evidence="6 7">
    <name type="scientific">Tenacibaculum jejuense</name>
    <dbReference type="NCBI Taxonomy" id="584609"/>
    <lineage>
        <taxon>Bacteria</taxon>
        <taxon>Pseudomonadati</taxon>
        <taxon>Bacteroidota</taxon>
        <taxon>Flavobacteriia</taxon>
        <taxon>Flavobacteriales</taxon>
        <taxon>Flavobacteriaceae</taxon>
        <taxon>Tenacibaculum</taxon>
    </lineage>
</organism>
<sequence>MHSTIQFKHNETEFFGQYWKPQNYKASVIILHGLGEHSGRFSHVAEELIKHDFAVIAFDHYGHGKTKGKRGHNPGYNAVMSSIAAFIKKTEEVLGEFPMFLYGHSMGGNAVLNYMISSTNNIKGVVATSPFLKLAFEPPKWKLSLGKVIQKIAPALTLDNEVDPNFISRIPKEVKKYQDDPLVHSRVSPNFSLVFIEKGAYAIENASKLNKPALLLHGKDDKLISYLGSEEFAKNNPSISLKLYDQGYHELHNDLCKDQVIQDIITWLKTQV</sequence>
<evidence type="ECO:0000256" key="2">
    <source>
        <dbReference type="ARBA" id="ARBA00008645"/>
    </source>
</evidence>
<evidence type="ECO:0000256" key="4">
    <source>
        <dbReference type="ARBA" id="ARBA00071261"/>
    </source>
</evidence>
<dbReference type="AlphaFoldDB" id="A0A238U6F5"/>
<gene>
    <name evidence="6" type="ORF">TJEJU_0881</name>
</gene>
<evidence type="ECO:0000256" key="3">
    <source>
        <dbReference type="ARBA" id="ARBA00013254"/>
    </source>
</evidence>
<dbReference type="KEGG" id="tje:TJEJU_0881"/>
<dbReference type="InterPro" id="IPR000073">
    <property type="entry name" value="AB_hydrolase_1"/>
</dbReference>
<keyword evidence="6" id="KW-0378">Hydrolase</keyword>
<feature type="domain" description="Serine aminopeptidase S33" evidence="5">
    <location>
        <begin position="23"/>
        <end position="254"/>
    </location>
</feature>
<dbReference type="OrthoDB" id="9780932at2"/>
<reference evidence="6 7" key="1">
    <citation type="submission" date="2017-07" db="EMBL/GenBank/DDBJ databases">
        <authorList>
            <person name="Sun Z.S."/>
            <person name="Albrecht U."/>
            <person name="Echele G."/>
            <person name="Lee C.C."/>
        </authorList>
    </citation>
    <scope>NUCLEOTIDE SEQUENCE [LARGE SCALE GENOMIC DNA]</scope>
    <source>
        <strain evidence="7">type strain: KCTC 22618</strain>
    </source>
</reference>
<evidence type="ECO:0000256" key="1">
    <source>
        <dbReference type="ARBA" id="ARBA00001613"/>
    </source>
</evidence>
<evidence type="ECO:0000259" key="5">
    <source>
        <dbReference type="Pfam" id="PF12146"/>
    </source>
</evidence>
<evidence type="ECO:0000313" key="6">
    <source>
        <dbReference type="EMBL" id="SNR14645.1"/>
    </source>
</evidence>
<dbReference type="Gene3D" id="3.40.50.1820">
    <property type="entry name" value="alpha/beta hydrolase"/>
    <property type="match status" value="1"/>
</dbReference>
<dbReference type="InterPro" id="IPR022742">
    <property type="entry name" value="Hydrolase_4"/>
</dbReference>
<name>A0A238U6F5_9FLAO</name>
<comment type="catalytic activity">
    <reaction evidence="1">
        <text>Hydrolyzes glycerol monoesters of long-chain fatty acids.</text>
        <dbReference type="EC" id="3.1.1.23"/>
    </reaction>
</comment>
<dbReference type="EC" id="3.1.1.23" evidence="3"/>
<accession>A0A238U6F5</accession>
<keyword evidence="7" id="KW-1185">Reference proteome</keyword>
<proteinExistence type="inferred from homology"/>
<dbReference type="Proteomes" id="UP000215214">
    <property type="component" value="Chromosome TJEJU"/>
</dbReference>
<dbReference type="PRINTS" id="PR00111">
    <property type="entry name" value="ABHYDROLASE"/>
</dbReference>
<dbReference type="RefSeq" id="WP_095069771.1">
    <property type="nucleotide sequence ID" value="NZ_LT899436.1"/>
</dbReference>
<dbReference type="InterPro" id="IPR051044">
    <property type="entry name" value="MAG_DAG_Lipase"/>
</dbReference>
<dbReference type="PANTHER" id="PTHR11614">
    <property type="entry name" value="PHOSPHOLIPASE-RELATED"/>
    <property type="match status" value="1"/>
</dbReference>
<protein>
    <recommendedName>
        <fullName evidence="4">Monoacylglycerol lipase</fullName>
        <ecNumber evidence="3">3.1.1.23</ecNumber>
    </recommendedName>
</protein>
<dbReference type="SUPFAM" id="SSF53474">
    <property type="entry name" value="alpha/beta-Hydrolases"/>
    <property type="match status" value="1"/>
</dbReference>
<dbReference type="Pfam" id="PF12146">
    <property type="entry name" value="Hydrolase_4"/>
    <property type="match status" value="1"/>
</dbReference>
<comment type="similarity">
    <text evidence="2">Belongs to the AB hydrolase superfamily.</text>
</comment>